<dbReference type="EMBL" id="JAYFUH010000248">
    <property type="protein sequence ID" value="MEA5668453.1"/>
    <property type="molecule type" value="Genomic_DNA"/>
</dbReference>
<gene>
    <name evidence="2" type="ORF">VA603_12965</name>
</gene>
<proteinExistence type="predicted"/>
<keyword evidence="1" id="KW-0472">Membrane</keyword>
<evidence type="ECO:0000313" key="3">
    <source>
        <dbReference type="Proteomes" id="UP001301653"/>
    </source>
</evidence>
<dbReference type="Proteomes" id="UP001301653">
    <property type="component" value="Unassembled WGS sequence"/>
</dbReference>
<dbReference type="RefSeq" id="WP_323439088.1">
    <property type="nucleotide sequence ID" value="NZ_JAYFUH010000248.1"/>
</dbReference>
<feature type="transmembrane region" description="Helical" evidence="1">
    <location>
        <begin position="76"/>
        <end position="96"/>
    </location>
</feature>
<sequence length="98" mass="10218">MMLRRQARERRNAMKQGGPLLVIPALAGCHAEGSPSLAIFGAYFPGWLVLAATAIVLGVLARALVLHALGAGRVPFPLWTFAAIGLIAACLLAWAVGS</sequence>
<protein>
    <submittedName>
        <fullName evidence="2">Uncharacterized protein</fullName>
    </submittedName>
</protein>
<organism evidence="2 3">
    <name type="scientific">Stenotrophomonas capsici</name>
    <dbReference type="NCBI Taxonomy" id="3110230"/>
    <lineage>
        <taxon>Bacteria</taxon>
        <taxon>Pseudomonadati</taxon>
        <taxon>Pseudomonadota</taxon>
        <taxon>Gammaproteobacteria</taxon>
        <taxon>Lysobacterales</taxon>
        <taxon>Lysobacteraceae</taxon>
        <taxon>Stenotrophomonas</taxon>
    </lineage>
</organism>
<keyword evidence="3" id="KW-1185">Reference proteome</keyword>
<comment type="caution">
    <text evidence="2">The sequence shown here is derived from an EMBL/GenBank/DDBJ whole genome shotgun (WGS) entry which is preliminary data.</text>
</comment>
<feature type="transmembrane region" description="Helical" evidence="1">
    <location>
        <begin position="47"/>
        <end position="69"/>
    </location>
</feature>
<evidence type="ECO:0000313" key="2">
    <source>
        <dbReference type="EMBL" id="MEA5668453.1"/>
    </source>
</evidence>
<evidence type="ECO:0000256" key="1">
    <source>
        <dbReference type="SAM" id="Phobius"/>
    </source>
</evidence>
<name>A0ABU5V6M3_9GAMM</name>
<keyword evidence="1" id="KW-1133">Transmembrane helix</keyword>
<keyword evidence="1" id="KW-0812">Transmembrane</keyword>
<dbReference type="PROSITE" id="PS51257">
    <property type="entry name" value="PROKAR_LIPOPROTEIN"/>
    <property type="match status" value="1"/>
</dbReference>
<accession>A0ABU5V6M3</accession>
<reference evidence="2 3" key="1">
    <citation type="submission" date="2023-12" db="EMBL/GenBank/DDBJ databases">
        <title>Stenotrophomonas guangdongensis sp. nov., isolated from wilted pepper plants (Capsicum annuum).</title>
        <authorList>
            <person name="Qiu M."/>
            <person name="Li Y."/>
            <person name="Liu Q."/>
            <person name="Zhang X."/>
            <person name="Huang Y."/>
            <person name="Guo R."/>
            <person name="Hu M."/>
            <person name="Zhou J."/>
            <person name="Zhou X."/>
        </authorList>
    </citation>
    <scope>NUCLEOTIDE SEQUENCE [LARGE SCALE GENOMIC DNA]</scope>
    <source>
        <strain evidence="2 3">MH1</strain>
    </source>
</reference>